<protein>
    <submittedName>
        <fullName evidence="1">Uncharacterized protein</fullName>
    </submittedName>
</protein>
<gene>
    <name evidence="1" type="ORF">S01H4_62857</name>
</gene>
<reference evidence="1" key="1">
    <citation type="journal article" date="2014" name="Front. Microbiol.">
        <title>High frequency of phylogenetically diverse reductive dehalogenase-homologous genes in deep subseafloor sedimentary metagenomes.</title>
        <authorList>
            <person name="Kawai M."/>
            <person name="Futagami T."/>
            <person name="Toyoda A."/>
            <person name="Takaki Y."/>
            <person name="Nishi S."/>
            <person name="Hori S."/>
            <person name="Arai W."/>
            <person name="Tsubouchi T."/>
            <person name="Morono Y."/>
            <person name="Uchiyama I."/>
            <person name="Ito T."/>
            <person name="Fujiyama A."/>
            <person name="Inagaki F."/>
            <person name="Takami H."/>
        </authorList>
    </citation>
    <scope>NUCLEOTIDE SEQUENCE</scope>
    <source>
        <strain evidence="1">Expedition CK06-06</strain>
    </source>
</reference>
<sequence length="29" mass="3520">EILSYQFAKVEHYGQDISLVMPDLKYYRL</sequence>
<dbReference type="EMBL" id="BART01037631">
    <property type="protein sequence ID" value="GAH09476.1"/>
    <property type="molecule type" value="Genomic_DNA"/>
</dbReference>
<dbReference type="AlphaFoldDB" id="X1CM70"/>
<name>X1CM70_9ZZZZ</name>
<evidence type="ECO:0000313" key="1">
    <source>
        <dbReference type="EMBL" id="GAH09476.1"/>
    </source>
</evidence>
<proteinExistence type="predicted"/>
<accession>X1CM70</accession>
<feature type="non-terminal residue" evidence="1">
    <location>
        <position position="1"/>
    </location>
</feature>
<organism evidence="1">
    <name type="scientific">marine sediment metagenome</name>
    <dbReference type="NCBI Taxonomy" id="412755"/>
    <lineage>
        <taxon>unclassified sequences</taxon>
        <taxon>metagenomes</taxon>
        <taxon>ecological metagenomes</taxon>
    </lineage>
</organism>
<comment type="caution">
    <text evidence="1">The sequence shown here is derived from an EMBL/GenBank/DDBJ whole genome shotgun (WGS) entry which is preliminary data.</text>
</comment>